<name>A5E4S6_LODEL</name>
<dbReference type="OMA" id="FYQPLLC"/>
<feature type="compositionally biased region" description="Basic and acidic residues" evidence="1">
    <location>
        <begin position="42"/>
        <end position="56"/>
    </location>
</feature>
<evidence type="ECO:0000313" key="2">
    <source>
        <dbReference type="EMBL" id="EDK46434.1"/>
    </source>
</evidence>
<dbReference type="FunCoup" id="A5E4S6">
    <property type="interactions" value="29"/>
</dbReference>
<dbReference type="VEuPathDB" id="FungiDB:LELG_04615"/>
<protein>
    <submittedName>
        <fullName evidence="2">Uncharacterized protein</fullName>
    </submittedName>
</protein>
<gene>
    <name evidence="2" type="ORF">LELG_04615</name>
</gene>
<evidence type="ECO:0000256" key="1">
    <source>
        <dbReference type="SAM" id="MobiDB-lite"/>
    </source>
</evidence>
<dbReference type="InParanoid" id="A5E4S6"/>
<feature type="region of interest" description="Disordered" evidence="1">
    <location>
        <begin position="39"/>
        <end position="58"/>
    </location>
</feature>
<dbReference type="AlphaFoldDB" id="A5E4S6"/>
<sequence length="356" mass="41552">MAKSAAETSKRLMNLLYNQTASQISITSSSPRILKQLNTDTETNKGKDRGIGKDEYSSTSLLDDPTAFALGINNYNNNYNNNNNNNNNKEHFPPTPSSFAHLRKTPAKQALVNCWPKYQSNILSFRCPNLFVTKQDFQNILPRERYQSYDINPKSAFEVIKRREGELLTFCNEYFLVFKNQISACVYIMETSNKLINGVPLKLNFEPLETITQQLVPEKLRRSNYEELIKETTLSKTSFFQLTENDYEFPNYKPILNILDIERRERSVLVHNWPFGLMPQTFHDYFRNYNLDPKEPKTVVHSDISKEINSVILTFSKKRDALRFTRNFHGKHWLILQDYSITNEKVFSQPILCEDI</sequence>
<dbReference type="KEGG" id="lel:PVL30_004334"/>
<dbReference type="GeneID" id="5231389"/>
<evidence type="ECO:0000313" key="3">
    <source>
        <dbReference type="Proteomes" id="UP000001996"/>
    </source>
</evidence>
<reference evidence="2 3" key="1">
    <citation type="journal article" date="2009" name="Nature">
        <title>Evolution of pathogenicity and sexual reproduction in eight Candida genomes.</title>
        <authorList>
            <person name="Butler G."/>
            <person name="Rasmussen M.D."/>
            <person name="Lin M.F."/>
            <person name="Santos M.A."/>
            <person name="Sakthikumar S."/>
            <person name="Munro C.A."/>
            <person name="Rheinbay E."/>
            <person name="Grabherr M."/>
            <person name="Forche A."/>
            <person name="Reedy J.L."/>
            <person name="Agrafioti I."/>
            <person name="Arnaud M.B."/>
            <person name="Bates S."/>
            <person name="Brown A.J."/>
            <person name="Brunke S."/>
            <person name="Costanzo M.C."/>
            <person name="Fitzpatrick D.A."/>
            <person name="de Groot P.W."/>
            <person name="Harris D."/>
            <person name="Hoyer L.L."/>
            <person name="Hube B."/>
            <person name="Klis F.M."/>
            <person name="Kodira C."/>
            <person name="Lennard N."/>
            <person name="Logue M.E."/>
            <person name="Martin R."/>
            <person name="Neiman A.M."/>
            <person name="Nikolaou E."/>
            <person name="Quail M.A."/>
            <person name="Quinn J."/>
            <person name="Santos M.C."/>
            <person name="Schmitzberger F.F."/>
            <person name="Sherlock G."/>
            <person name="Shah P."/>
            <person name="Silverstein K.A."/>
            <person name="Skrzypek M.S."/>
            <person name="Soll D."/>
            <person name="Staggs R."/>
            <person name="Stansfield I."/>
            <person name="Stumpf M.P."/>
            <person name="Sudbery P.E."/>
            <person name="Srikantha T."/>
            <person name="Zeng Q."/>
            <person name="Berman J."/>
            <person name="Berriman M."/>
            <person name="Heitman J."/>
            <person name="Gow N.A."/>
            <person name="Lorenz M.C."/>
            <person name="Birren B.W."/>
            <person name="Kellis M."/>
            <person name="Cuomo C.A."/>
        </authorList>
    </citation>
    <scope>NUCLEOTIDE SEQUENCE [LARGE SCALE GENOMIC DNA]</scope>
    <source>
        <strain evidence="3">ATCC 11503 / BCRC 21390 / CBS 2605 / JCM 1781 / NBRC 1676 / NRRL YB-4239</strain>
    </source>
</reference>
<keyword evidence="3" id="KW-1185">Reference proteome</keyword>
<proteinExistence type="predicted"/>
<dbReference type="eggNOG" id="ENOG502S1JX">
    <property type="taxonomic scope" value="Eukaryota"/>
</dbReference>
<dbReference type="Proteomes" id="UP000001996">
    <property type="component" value="Unassembled WGS sequence"/>
</dbReference>
<dbReference type="OrthoDB" id="3980520at2759"/>
<dbReference type="HOGENOM" id="CLU_065835_0_0_1"/>
<accession>A5E4S6</accession>
<organism evidence="2 3">
    <name type="scientific">Lodderomyces elongisporus (strain ATCC 11503 / CBS 2605 / JCM 1781 / NBRC 1676 / NRRL YB-4239)</name>
    <name type="common">Yeast</name>
    <name type="synonym">Saccharomyces elongisporus</name>
    <dbReference type="NCBI Taxonomy" id="379508"/>
    <lineage>
        <taxon>Eukaryota</taxon>
        <taxon>Fungi</taxon>
        <taxon>Dikarya</taxon>
        <taxon>Ascomycota</taxon>
        <taxon>Saccharomycotina</taxon>
        <taxon>Pichiomycetes</taxon>
        <taxon>Debaryomycetaceae</taxon>
        <taxon>Candida/Lodderomyces clade</taxon>
        <taxon>Lodderomyces</taxon>
    </lineage>
</organism>
<dbReference type="EMBL" id="CH981529">
    <property type="protein sequence ID" value="EDK46434.1"/>
    <property type="molecule type" value="Genomic_DNA"/>
</dbReference>